<gene>
    <name evidence="1" type="ORF">SPARVUS_LOCUS12278881</name>
</gene>
<accession>A0ABN9FM40</accession>
<dbReference type="Proteomes" id="UP001162483">
    <property type="component" value="Unassembled WGS sequence"/>
</dbReference>
<protein>
    <submittedName>
        <fullName evidence="1">Uncharacterized protein</fullName>
    </submittedName>
</protein>
<organism evidence="1 2">
    <name type="scientific">Staurois parvus</name>
    <dbReference type="NCBI Taxonomy" id="386267"/>
    <lineage>
        <taxon>Eukaryota</taxon>
        <taxon>Metazoa</taxon>
        <taxon>Chordata</taxon>
        <taxon>Craniata</taxon>
        <taxon>Vertebrata</taxon>
        <taxon>Euteleostomi</taxon>
        <taxon>Amphibia</taxon>
        <taxon>Batrachia</taxon>
        <taxon>Anura</taxon>
        <taxon>Neobatrachia</taxon>
        <taxon>Ranoidea</taxon>
        <taxon>Ranidae</taxon>
        <taxon>Staurois</taxon>
    </lineage>
</organism>
<evidence type="ECO:0000313" key="2">
    <source>
        <dbReference type="Proteomes" id="UP001162483"/>
    </source>
</evidence>
<sequence>RVIRLDHEHRVIRLDRIIRPDRAIRLDHEHRGIRLNNGRRVLRQQADGLDTGRMVLVGKNFRFFLGLVTGAL</sequence>
<keyword evidence="2" id="KW-1185">Reference proteome</keyword>
<reference evidence="1" key="1">
    <citation type="submission" date="2023-05" db="EMBL/GenBank/DDBJ databases">
        <authorList>
            <person name="Stuckert A."/>
        </authorList>
    </citation>
    <scope>NUCLEOTIDE SEQUENCE</scope>
</reference>
<dbReference type="EMBL" id="CATNWA010017052">
    <property type="protein sequence ID" value="CAI9597623.1"/>
    <property type="molecule type" value="Genomic_DNA"/>
</dbReference>
<proteinExistence type="predicted"/>
<name>A0ABN9FM40_9NEOB</name>
<evidence type="ECO:0000313" key="1">
    <source>
        <dbReference type="EMBL" id="CAI9597623.1"/>
    </source>
</evidence>
<feature type="non-terminal residue" evidence="1">
    <location>
        <position position="1"/>
    </location>
</feature>
<comment type="caution">
    <text evidence="1">The sequence shown here is derived from an EMBL/GenBank/DDBJ whole genome shotgun (WGS) entry which is preliminary data.</text>
</comment>